<dbReference type="Gene3D" id="3.40.50.300">
    <property type="entry name" value="P-loop containing nucleotide triphosphate hydrolases"/>
    <property type="match status" value="1"/>
</dbReference>
<dbReference type="Proteomes" id="UP000262832">
    <property type="component" value="Chromosome I"/>
</dbReference>
<dbReference type="PANTHER" id="PTHR32309">
    <property type="entry name" value="TYROSINE-PROTEIN KINASE"/>
    <property type="match status" value="1"/>
</dbReference>
<proteinExistence type="predicted"/>
<dbReference type="RefSeq" id="WP_128810920.1">
    <property type="nucleotide sequence ID" value="NZ_CP032093.1"/>
</dbReference>
<reference evidence="1 2" key="1">
    <citation type="submission" date="2018-08" db="EMBL/GenBank/DDBJ databases">
        <title>Genomic taxonomy of the Vibrionaceae family.</title>
        <authorList>
            <person name="Gomez-Gil B."/>
            <person name="Tanaka M."/>
            <person name="Sawabe T."/>
            <person name="Enciso-Ibarra K."/>
        </authorList>
    </citation>
    <scope>NUCLEOTIDE SEQUENCE [LARGE SCALE GENOMIC DNA]</scope>
    <source>
        <strain evidence="1 2">CAIM 1831</strain>
    </source>
</reference>
<dbReference type="InterPro" id="IPR027417">
    <property type="entry name" value="P-loop_NTPase"/>
</dbReference>
<dbReference type="EMBL" id="CP032093">
    <property type="protein sequence ID" value="AXY01096.1"/>
    <property type="molecule type" value="Genomic_DNA"/>
</dbReference>
<organism evidence="1 2">
    <name type="scientific">Vibrio alfacsensis</name>
    <dbReference type="NCBI Taxonomy" id="1074311"/>
    <lineage>
        <taxon>Bacteria</taxon>
        <taxon>Pseudomonadati</taxon>
        <taxon>Pseudomonadota</taxon>
        <taxon>Gammaproteobacteria</taxon>
        <taxon>Vibrionales</taxon>
        <taxon>Vibrionaceae</taxon>
        <taxon>Vibrio</taxon>
    </lineage>
</organism>
<accession>A0ABN5PD57</accession>
<evidence type="ECO:0000313" key="2">
    <source>
        <dbReference type="Proteomes" id="UP000262832"/>
    </source>
</evidence>
<dbReference type="PANTHER" id="PTHR32309:SF31">
    <property type="entry name" value="CAPSULAR EXOPOLYSACCHARIDE FAMILY"/>
    <property type="match status" value="1"/>
</dbReference>
<dbReference type="InterPro" id="IPR050445">
    <property type="entry name" value="Bact_polysacc_biosynth/exp"/>
</dbReference>
<protein>
    <submittedName>
        <fullName evidence="1">Chromosome partitioning protein ParA</fullName>
    </submittedName>
</protein>
<sequence length="236" mass="26625">MMSSTHVEVEQLFIQLELKCSKSVCVTADKQGAGCTSLAMALTERYLLSGYRTLYVDFNLFNPNFQTLKVCANPSKITDEATLSLDLIEHKHVHKVLAGFIAPQSKSKQMPFRDPLSLQEKLTHWLETYDRVVFDTSPLEQCNQSNIPTTVVANQCDATILVIATNTSSNESVLSALNQLETNDCPFVGIALNQFRTRSLSEDIMSSPFFRRTLPRRVQIALERFMSKYTLFQQAT</sequence>
<keyword evidence="2" id="KW-1185">Reference proteome</keyword>
<dbReference type="SUPFAM" id="SSF52540">
    <property type="entry name" value="P-loop containing nucleoside triphosphate hydrolases"/>
    <property type="match status" value="1"/>
</dbReference>
<name>A0ABN5PD57_9VIBR</name>
<gene>
    <name evidence="1" type="ORF">D1115_07585</name>
</gene>
<evidence type="ECO:0000313" key="1">
    <source>
        <dbReference type="EMBL" id="AXY01096.1"/>
    </source>
</evidence>